<dbReference type="InterPro" id="IPR036388">
    <property type="entry name" value="WH-like_DNA-bd_sf"/>
</dbReference>
<dbReference type="PATRIC" id="fig|880157.4.peg.1559"/>
<evidence type="ECO:0000313" key="6">
    <source>
        <dbReference type="Proteomes" id="UP000036277"/>
    </source>
</evidence>
<dbReference type="PRINTS" id="PR00598">
    <property type="entry name" value="HTHMARR"/>
</dbReference>
<feature type="domain" description="HTH marR-type" evidence="4">
    <location>
        <begin position="1"/>
        <end position="127"/>
    </location>
</feature>
<protein>
    <recommendedName>
        <fullName evidence="4">HTH marR-type domain-containing protein</fullName>
    </recommendedName>
</protein>
<evidence type="ECO:0000256" key="2">
    <source>
        <dbReference type="ARBA" id="ARBA00023125"/>
    </source>
</evidence>
<evidence type="ECO:0000256" key="3">
    <source>
        <dbReference type="ARBA" id="ARBA00023163"/>
    </source>
</evidence>
<dbReference type="GO" id="GO:0003677">
    <property type="term" value="F:DNA binding"/>
    <property type="evidence" value="ECO:0007669"/>
    <property type="project" value="UniProtKB-KW"/>
</dbReference>
<dbReference type="PANTHER" id="PTHR42756:SF1">
    <property type="entry name" value="TRANSCRIPTIONAL REPRESSOR OF EMRAB OPERON"/>
    <property type="match status" value="1"/>
</dbReference>
<name>A0A0J5FUC3_9GAMM</name>
<organism evidence="5 6">
    <name type="scientific">Xenorhabdus khoisanae</name>
    <dbReference type="NCBI Taxonomy" id="880157"/>
    <lineage>
        <taxon>Bacteria</taxon>
        <taxon>Pseudomonadati</taxon>
        <taxon>Pseudomonadota</taxon>
        <taxon>Gammaproteobacteria</taxon>
        <taxon>Enterobacterales</taxon>
        <taxon>Morganellaceae</taxon>
        <taxon>Xenorhabdus</taxon>
    </lineage>
</organism>
<evidence type="ECO:0000313" key="5">
    <source>
        <dbReference type="EMBL" id="KMJ45759.1"/>
    </source>
</evidence>
<evidence type="ECO:0000259" key="4">
    <source>
        <dbReference type="PROSITE" id="PS50995"/>
    </source>
</evidence>
<dbReference type="InterPro" id="IPR000835">
    <property type="entry name" value="HTH_MarR-typ"/>
</dbReference>
<dbReference type="InterPro" id="IPR036390">
    <property type="entry name" value="WH_DNA-bd_sf"/>
</dbReference>
<evidence type="ECO:0000256" key="1">
    <source>
        <dbReference type="ARBA" id="ARBA00023015"/>
    </source>
</evidence>
<dbReference type="PANTHER" id="PTHR42756">
    <property type="entry name" value="TRANSCRIPTIONAL REGULATOR, MARR"/>
    <property type="match status" value="1"/>
</dbReference>
<dbReference type="SUPFAM" id="SSF46785">
    <property type="entry name" value="Winged helix' DNA-binding domain"/>
    <property type="match status" value="1"/>
</dbReference>
<gene>
    <name evidence="5" type="ORF">AB204_07410</name>
</gene>
<dbReference type="STRING" id="880157.AB204_07410"/>
<keyword evidence="2" id="KW-0238">DNA-binding</keyword>
<reference evidence="5 6" key="1">
    <citation type="submission" date="2015-06" db="EMBL/GenBank/DDBJ databases">
        <title>Draft Whole-Genome Sequence of the Entomopathogenic Bacterium Xenorhabdus khoisanae.</title>
        <authorList>
            <person name="Naidoo S."/>
            <person name="Featherston J."/>
            <person name="Gray V.M."/>
        </authorList>
    </citation>
    <scope>NUCLEOTIDE SEQUENCE [LARGE SCALE GENOMIC DNA]</scope>
    <source>
        <strain evidence="5 6">MCB</strain>
    </source>
</reference>
<comment type="caution">
    <text evidence="5">The sequence shown here is derived from an EMBL/GenBank/DDBJ whole genome shotgun (WGS) entry which is preliminary data.</text>
</comment>
<sequence>MLQRAARLWRREANYELRDFRLSESITGPIWAISKFGAMRQKELAEHIGIEGNSLVRILDELEAEGLVVRKSMPEDRRARLIELTAAGRRVAVELEQSLRGFISSLLGNADPADVQAAQRILTVIINEANRRAERD</sequence>
<dbReference type="EMBL" id="LFCV01000040">
    <property type="protein sequence ID" value="KMJ45759.1"/>
    <property type="molecule type" value="Genomic_DNA"/>
</dbReference>
<proteinExistence type="predicted"/>
<keyword evidence="6" id="KW-1185">Reference proteome</keyword>
<dbReference type="Pfam" id="PF01047">
    <property type="entry name" value="MarR"/>
    <property type="match status" value="1"/>
</dbReference>
<dbReference type="Proteomes" id="UP000036277">
    <property type="component" value="Unassembled WGS sequence"/>
</dbReference>
<dbReference type="GO" id="GO:0003700">
    <property type="term" value="F:DNA-binding transcription factor activity"/>
    <property type="evidence" value="ECO:0007669"/>
    <property type="project" value="InterPro"/>
</dbReference>
<keyword evidence="1" id="KW-0805">Transcription regulation</keyword>
<dbReference type="PROSITE" id="PS01117">
    <property type="entry name" value="HTH_MARR_1"/>
    <property type="match status" value="1"/>
</dbReference>
<accession>A0A0J5FUC3</accession>
<dbReference type="AlphaFoldDB" id="A0A0J5FUC3"/>
<dbReference type="PROSITE" id="PS50995">
    <property type="entry name" value="HTH_MARR_2"/>
    <property type="match status" value="1"/>
</dbReference>
<dbReference type="Gene3D" id="1.10.10.10">
    <property type="entry name" value="Winged helix-like DNA-binding domain superfamily/Winged helix DNA-binding domain"/>
    <property type="match status" value="1"/>
</dbReference>
<dbReference type="InterPro" id="IPR023187">
    <property type="entry name" value="Tscrpt_reg_MarR-type_CS"/>
</dbReference>
<keyword evidence="3" id="KW-0804">Transcription</keyword>
<dbReference type="SMART" id="SM00347">
    <property type="entry name" value="HTH_MARR"/>
    <property type="match status" value="1"/>
</dbReference>